<evidence type="ECO:0000313" key="2">
    <source>
        <dbReference type="EMBL" id="QKG91671.1"/>
    </source>
</evidence>
<name>A0A7D4BAC1_9EURY</name>
<dbReference type="GeneID" id="55593732"/>
<dbReference type="KEGG" id="hsai:HPS36_01980"/>
<dbReference type="RefSeq" id="WP_173228309.1">
    <property type="nucleotide sequence ID" value="NZ_CP053941.1"/>
</dbReference>
<feature type="region of interest" description="Disordered" evidence="1">
    <location>
        <begin position="1"/>
        <end position="20"/>
    </location>
</feature>
<dbReference type="Proteomes" id="UP000505020">
    <property type="component" value="Chromosome"/>
</dbReference>
<dbReference type="AlphaFoldDB" id="A0A7D4BAC1"/>
<keyword evidence="3" id="KW-1185">Reference proteome</keyword>
<evidence type="ECO:0000256" key="1">
    <source>
        <dbReference type="SAM" id="MobiDB-lite"/>
    </source>
</evidence>
<reference evidence="2 3" key="1">
    <citation type="submission" date="2020-05" db="EMBL/GenBank/DDBJ databases">
        <title>Halorubrum RHB-C sp.nov., an extremely halophilic archaeon isolated from solar salt farm.</title>
        <authorList>
            <person name="Ho H."/>
            <person name="Danganan R.E."/>
            <person name="Dedeles G.R."/>
            <person name="Kim S.-G."/>
        </authorList>
    </citation>
    <scope>NUCLEOTIDE SEQUENCE [LARGE SCALE GENOMIC DNA]</scope>
    <source>
        <strain evidence="2 3">RHB-C</strain>
    </source>
</reference>
<proteinExistence type="predicted"/>
<dbReference type="EMBL" id="CP053941">
    <property type="protein sequence ID" value="QKG91671.1"/>
    <property type="molecule type" value="Genomic_DNA"/>
</dbReference>
<organism evidence="2 3">
    <name type="scientific">Halorubrum salinarum</name>
    <dbReference type="NCBI Taxonomy" id="2739057"/>
    <lineage>
        <taxon>Archaea</taxon>
        <taxon>Methanobacteriati</taxon>
        <taxon>Methanobacteriota</taxon>
        <taxon>Stenosarchaea group</taxon>
        <taxon>Halobacteria</taxon>
        <taxon>Halobacteriales</taxon>
        <taxon>Haloferacaceae</taxon>
        <taxon>Halorubrum</taxon>
    </lineage>
</organism>
<sequence>MSRAPQKPRDAKDLIQIDPEDDDVDPVTVIIFDDPDSRIVVDASDHTWEFAINDEIAYSRWEISELPEWIEPTLSRIGIRAVRSGEEGA</sequence>
<evidence type="ECO:0000313" key="3">
    <source>
        <dbReference type="Proteomes" id="UP000505020"/>
    </source>
</evidence>
<accession>A0A7D4BAC1</accession>
<gene>
    <name evidence="2" type="ORF">HPS36_01980</name>
</gene>
<protein>
    <submittedName>
        <fullName evidence="2">Uncharacterized protein</fullName>
    </submittedName>
</protein>